<dbReference type="GO" id="GO:0016491">
    <property type="term" value="F:oxidoreductase activity"/>
    <property type="evidence" value="ECO:0007669"/>
    <property type="project" value="UniProtKB-KW"/>
</dbReference>
<sequence length="457" mass="47438">MRRLVVVGGNAAGMSAASQARKRTGPGELSIVAFERGHFTSYSSCGIPYWIGGVVAERDALISRTPAEFAKMSIDARVRHEVTEIDLDRREVVARALDDGGREVREPFDDLVYAAGAVPAAPPWARTDATGVYGVQTLDDGAAVLRALDADPAPRRAVVVGGGYIGVELAEAMIQRGLAVTLIEKAAQPMSTVDPDMGARVADAVAGLGVDVRTGVGVDGLEVDGGRVRAVVTSDGPVEADIVVLGLGVRPNTALAEAAGLPLGPTGAVEVDLRMRVPGTDGIWAAGDCVQTVHRVTGRPVHVPLGTHANKQGRVAGINLGGGYATFPGVVGTAVTKVCDLEVARTGLTSAEATAAGYRFVTASIESTSRAGYFPGAKPMCVKLIAEKRTGLLLGAQIVGRTEAAKRIDGLAIAIWNRMTVEEMTALDLGYAPPYAPVWDPVVIAARKATDAVHAEN</sequence>
<organism evidence="9 10">
    <name type="scientific">Spirilliplanes yamanashiensis</name>
    <dbReference type="NCBI Taxonomy" id="42233"/>
    <lineage>
        <taxon>Bacteria</taxon>
        <taxon>Bacillati</taxon>
        <taxon>Actinomycetota</taxon>
        <taxon>Actinomycetes</taxon>
        <taxon>Micromonosporales</taxon>
        <taxon>Micromonosporaceae</taxon>
        <taxon>Spirilliplanes</taxon>
    </lineage>
</organism>
<keyword evidence="5" id="KW-0560">Oxidoreductase</keyword>
<accession>A0A8J4DGX2</accession>
<dbReference type="RefSeq" id="WP_203936475.1">
    <property type="nucleotide sequence ID" value="NZ_BAAAGJ010000005.1"/>
</dbReference>
<keyword evidence="6" id="KW-0676">Redox-active center</keyword>
<name>A0A8J4DGX2_9ACTN</name>
<keyword evidence="4" id="KW-0274">FAD</keyword>
<dbReference type="PANTHER" id="PTHR43429">
    <property type="entry name" value="PYRIDINE NUCLEOTIDE-DISULFIDE OXIDOREDUCTASE DOMAIN-CONTAINING"/>
    <property type="match status" value="1"/>
</dbReference>
<dbReference type="Pfam" id="PF02852">
    <property type="entry name" value="Pyr_redox_dim"/>
    <property type="match status" value="1"/>
</dbReference>
<evidence type="ECO:0000259" key="7">
    <source>
        <dbReference type="Pfam" id="PF02852"/>
    </source>
</evidence>
<dbReference type="PANTHER" id="PTHR43429:SF1">
    <property type="entry name" value="NAD(P)H SULFUR OXIDOREDUCTASE (COA-DEPENDENT)"/>
    <property type="match status" value="1"/>
</dbReference>
<dbReference type="PRINTS" id="PR00368">
    <property type="entry name" value="FADPNR"/>
</dbReference>
<dbReference type="InterPro" id="IPR016156">
    <property type="entry name" value="FAD/NAD-linked_Rdtase_dimer_sf"/>
</dbReference>
<evidence type="ECO:0000256" key="4">
    <source>
        <dbReference type="ARBA" id="ARBA00022827"/>
    </source>
</evidence>
<keyword evidence="10" id="KW-1185">Reference proteome</keyword>
<protein>
    <submittedName>
        <fullName evidence="9">Flavoprotein oxidoreductase</fullName>
    </submittedName>
</protein>
<feature type="domain" description="FAD/NAD(P)-binding" evidence="8">
    <location>
        <begin position="3"/>
        <end position="297"/>
    </location>
</feature>
<dbReference type="SUPFAM" id="SSF51905">
    <property type="entry name" value="FAD/NAD(P)-binding domain"/>
    <property type="match status" value="1"/>
</dbReference>
<evidence type="ECO:0000256" key="1">
    <source>
        <dbReference type="ARBA" id="ARBA00001974"/>
    </source>
</evidence>
<evidence type="ECO:0000313" key="10">
    <source>
        <dbReference type="Proteomes" id="UP000652013"/>
    </source>
</evidence>
<gene>
    <name evidence="9" type="ORF">Sya03_04910</name>
</gene>
<dbReference type="InterPro" id="IPR023753">
    <property type="entry name" value="FAD/NAD-binding_dom"/>
</dbReference>
<evidence type="ECO:0000256" key="6">
    <source>
        <dbReference type="ARBA" id="ARBA00023284"/>
    </source>
</evidence>
<evidence type="ECO:0000259" key="8">
    <source>
        <dbReference type="Pfam" id="PF07992"/>
    </source>
</evidence>
<evidence type="ECO:0000313" key="9">
    <source>
        <dbReference type="EMBL" id="GIJ01139.1"/>
    </source>
</evidence>
<dbReference type="SUPFAM" id="SSF55424">
    <property type="entry name" value="FAD/NAD-linked reductases, dimerisation (C-terminal) domain"/>
    <property type="match status" value="1"/>
</dbReference>
<dbReference type="InterPro" id="IPR036188">
    <property type="entry name" value="FAD/NAD-bd_sf"/>
</dbReference>
<feature type="domain" description="Pyridine nucleotide-disulphide oxidoreductase dimerisation" evidence="7">
    <location>
        <begin position="335"/>
        <end position="437"/>
    </location>
</feature>
<dbReference type="PRINTS" id="PR00411">
    <property type="entry name" value="PNDRDTASEI"/>
</dbReference>
<dbReference type="Pfam" id="PF07992">
    <property type="entry name" value="Pyr_redox_2"/>
    <property type="match status" value="1"/>
</dbReference>
<proteinExistence type="inferred from homology"/>
<evidence type="ECO:0000256" key="2">
    <source>
        <dbReference type="ARBA" id="ARBA00009130"/>
    </source>
</evidence>
<keyword evidence="3" id="KW-0285">Flavoprotein</keyword>
<dbReference type="Gene3D" id="3.50.50.60">
    <property type="entry name" value="FAD/NAD(P)-binding domain"/>
    <property type="match status" value="2"/>
</dbReference>
<comment type="similarity">
    <text evidence="2">Belongs to the class-III pyridine nucleotide-disulfide oxidoreductase family.</text>
</comment>
<dbReference type="EMBL" id="BOOY01000003">
    <property type="protein sequence ID" value="GIJ01139.1"/>
    <property type="molecule type" value="Genomic_DNA"/>
</dbReference>
<comment type="caution">
    <text evidence="9">The sequence shown here is derived from an EMBL/GenBank/DDBJ whole genome shotgun (WGS) entry which is preliminary data.</text>
</comment>
<dbReference type="Proteomes" id="UP000652013">
    <property type="component" value="Unassembled WGS sequence"/>
</dbReference>
<evidence type="ECO:0000256" key="5">
    <source>
        <dbReference type="ARBA" id="ARBA00023002"/>
    </source>
</evidence>
<evidence type="ECO:0000256" key="3">
    <source>
        <dbReference type="ARBA" id="ARBA00022630"/>
    </source>
</evidence>
<dbReference type="InterPro" id="IPR050260">
    <property type="entry name" value="FAD-bd_OxRdtase"/>
</dbReference>
<dbReference type="InterPro" id="IPR004099">
    <property type="entry name" value="Pyr_nucl-diS_OxRdtase_dimer"/>
</dbReference>
<comment type="cofactor">
    <cofactor evidence="1">
        <name>FAD</name>
        <dbReference type="ChEBI" id="CHEBI:57692"/>
    </cofactor>
</comment>
<dbReference type="AlphaFoldDB" id="A0A8J4DGX2"/>
<reference evidence="9" key="1">
    <citation type="submission" date="2021-01" db="EMBL/GenBank/DDBJ databases">
        <title>Whole genome shotgun sequence of Spirilliplanes yamanashiensis NBRC 15828.</title>
        <authorList>
            <person name="Komaki H."/>
            <person name="Tamura T."/>
        </authorList>
    </citation>
    <scope>NUCLEOTIDE SEQUENCE</scope>
    <source>
        <strain evidence="9">NBRC 15828</strain>
    </source>
</reference>